<comment type="caution">
    <text evidence="9">The sequence shown here is derived from an EMBL/GenBank/DDBJ whole genome shotgun (WGS) entry which is preliminary data.</text>
</comment>
<dbReference type="Gene3D" id="1.10.760.10">
    <property type="entry name" value="Cytochrome c-like domain"/>
    <property type="match status" value="1"/>
</dbReference>
<feature type="chain" id="PRO_5046477850" evidence="7">
    <location>
        <begin position="20"/>
        <end position="106"/>
    </location>
</feature>
<protein>
    <submittedName>
        <fullName evidence="9">Cytochrome c551</fullName>
    </submittedName>
</protein>
<keyword evidence="4" id="KW-0249">Electron transport</keyword>
<evidence type="ECO:0000256" key="5">
    <source>
        <dbReference type="ARBA" id="ARBA00023004"/>
    </source>
</evidence>
<proteinExistence type="predicted"/>
<dbReference type="EMBL" id="JBHSFW010000001">
    <property type="protein sequence ID" value="MFC4617544.1"/>
    <property type="molecule type" value="Genomic_DNA"/>
</dbReference>
<keyword evidence="7" id="KW-0732">Signal</keyword>
<accession>A0ABV9GJ29</accession>
<keyword evidence="3 6" id="KW-0479">Metal-binding</keyword>
<evidence type="ECO:0000256" key="1">
    <source>
        <dbReference type="ARBA" id="ARBA00022448"/>
    </source>
</evidence>
<keyword evidence="10" id="KW-1185">Reference proteome</keyword>
<dbReference type="InterPro" id="IPR036909">
    <property type="entry name" value="Cyt_c-like_dom_sf"/>
</dbReference>
<keyword evidence="2 6" id="KW-0349">Heme</keyword>
<feature type="domain" description="Cytochrome c" evidence="8">
    <location>
        <begin position="33"/>
        <end position="106"/>
    </location>
</feature>
<evidence type="ECO:0000256" key="2">
    <source>
        <dbReference type="ARBA" id="ARBA00022617"/>
    </source>
</evidence>
<evidence type="ECO:0000313" key="10">
    <source>
        <dbReference type="Proteomes" id="UP001596022"/>
    </source>
</evidence>
<dbReference type="RefSeq" id="WP_376844583.1">
    <property type="nucleotide sequence ID" value="NZ_JBHSFW010000001.1"/>
</dbReference>
<evidence type="ECO:0000313" key="9">
    <source>
        <dbReference type="EMBL" id="MFC4617544.1"/>
    </source>
</evidence>
<keyword evidence="1" id="KW-0813">Transport</keyword>
<evidence type="ECO:0000256" key="4">
    <source>
        <dbReference type="ARBA" id="ARBA00022982"/>
    </source>
</evidence>
<dbReference type="NCBIfam" id="NF045774">
    <property type="entry name" value="cytochro_C551"/>
    <property type="match status" value="1"/>
</dbReference>
<evidence type="ECO:0000259" key="8">
    <source>
        <dbReference type="PROSITE" id="PS51007"/>
    </source>
</evidence>
<dbReference type="PIRSF" id="PIRSF000025">
    <property type="entry name" value="Cytc_Bsub_c550"/>
    <property type="match status" value="1"/>
</dbReference>
<dbReference type="PANTHER" id="PTHR37823">
    <property type="entry name" value="CYTOCHROME C-553-LIKE"/>
    <property type="match status" value="1"/>
</dbReference>
<name>A0ABV9GJ29_9BACL</name>
<evidence type="ECO:0000256" key="3">
    <source>
        <dbReference type="ARBA" id="ARBA00022723"/>
    </source>
</evidence>
<dbReference type="PANTHER" id="PTHR37823:SF4">
    <property type="entry name" value="MENAQUINOL-CYTOCHROME C REDUCTASE CYTOCHROME B_C SUBUNIT"/>
    <property type="match status" value="1"/>
</dbReference>
<feature type="signal peptide" evidence="7">
    <location>
        <begin position="1"/>
        <end position="19"/>
    </location>
</feature>
<dbReference type="InterPro" id="IPR051811">
    <property type="entry name" value="Cytochrome_c550/c551-like"/>
</dbReference>
<dbReference type="InterPro" id="IPR012218">
    <property type="entry name" value="Cyt_c_BACSU-c550-type"/>
</dbReference>
<dbReference type="PROSITE" id="PS51257">
    <property type="entry name" value="PROKAR_LIPOPROTEIN"/>
    <property type="match status" value="1"/>
</dbReference>
<reference evidence="10" key="1">
    <citation type="journal article" date="2019" name="Int. J. Syst. Evol. Microbiol.">
        <title>The Global Catalogue of Microorganisms (GCM) 10K type strain sequencing project: providing services to taxonomists for standard genome sequencing and annotation.</title>
        <authorList>
            <consortium name="The Broad Institute Genomics Platform"/>
            <consortium name="The Broad Institute Genome Sequencing Center for Infectious Disease"/>
            <person name="Wu L."/>
            <person name="Ma J."/>
        </authorList>
    </citation>
    <scope>NUCLEOTIDE SEQUENCE [LARGE SCALE GENOMIC DNA]</scope>
    <source>
        <strain evidence="10">CGMCC 1.16306</strain>
    </source>
</reference>
<dbReference type="InterPro" id="IPR054782">
    <property type="entry name" value="Cytochro_C551"/>
</dbReference>
<keyword evidence="5 6" id="KW-0408">Iron</keyword>
<organism evidence="9 10">
    <name type="scientific">Camelliibacillus cellulosilyticus</name>
    <dbReference type="NCBI Taxonomy" id="2174486"/>
    <lineage>
        <taxon>Bacteria</taxon>
        <taxon>Bacillati</taxon>
        <taxon>Bacillota</taxon>
        <taxon>Bacilli</taxon>
        <taxon>Bacillales</taxon>
        <taxon>Sporolactobacillaceae</taxon>
        <taxon>Camelliibacillus</taxon>
    </lineage>
</organism>
<evidence type="ECO:0000256" key="7">
    <source>
        <dbReference type="SAM" id="SignalP"/>
    </source>
</evidence>
<sequence>MKKLIWCLSVLVIALFITACGNNANKGGNKTTVNTSAANKIYQQNCASCHGKNLEGQTGPALNKIGSKMSKADILKQIKNGGGGMPAGLISGNNADTVATWLASKK</sequence>
<dbReference type="Proteomes" id="UP001596022">
    <property type="component" value="Unassembled WGS sequence"/>
</dbReference>
<dbReference type="Pfam" id="PF13442">
    <property type="entry name" value="Cytochrome_CBB3"/>
    <property type="match status" value="1"/>
</dbReference>
<dbReference type="PROSITE" id="PS51007">
    <property type="entry name" value="CYTC"/>
    <property type="match status" value="1"/>
</dbReference>
<gene>
    <name evidence="9" type="primary">cccB</name>
    <name evidence="9" type="ORF">ACFO4N_02225</name>
</gene>
<dbReference type="SUPFAM" id="SSF46626">
    <property type="entry name" value="Cytochrome c"/>
    <property type="match status" value="1"/>
</dbReference>
<evidence type="ECO:0000256" key="6">
    <source>
        <dbReference type="PROSITE-ProRule" id="PRU00433"/>
    </source>
</evidence>
<dbReference type="InterPro" id="IPR009056">
    <property type="entry name" value="Cyt_c-like_dom"/>
</dbReference>